<dbReference type="SUPFAM" id="SSF56112">
    <property type="entry name" value="Protein kinase-like (PK-like)"/>
    <property type="match status" value="1"/>
</dbReference>
<dbReference type="PANTHER" id="PTHR30290:SF83">
    <property type="entry name" value="ABC TRANSPORTER SUBSTRATE-BINDING PROTEIN"/>
    <property type="match status" value="1"/>
</dbReference>
<evidence type="ECO:0000313" key="5">
    <source>
        <dbReference type="Proteomes" id="UP000696294"/>
    </source>
</evidence>
<dbReference type="InterPro" id="IPR000914">
    <property type="entry name" value="SBP_5_dom"/>
</dbReference>
<reference evidence="4 5" key="1">
    <citation type="submission" date="2020-03" db="EMBL/GenBank/DDBJ databases">
        <title>WGS of actinomycetes isolated from Thailand.</title>
        <authorList>
            <person name="Thawai C."/>
        </authorList>
    </citation>
    <scope>NUCLEOTIDE SEQUENCE [LARGE SCALE GENOMIC DNA]</scope>
    <source>
        <strain evidence="4 5">FMUSA5-5</strain>
    </source>
</reference>
<dbReference type="CDD" id="cd14014">
    <property type="entry name" value="STKc_PknB_like"/>
    <property type="match status" value="1"/>
</dbReference>
<evidence type="ECO:0000259" key="3">
    <source>
        <dbReference type="PROSITE" id="PS50011"/>
    </source>
</evidence>
<dbReference type="GO" id="GO:0016301">
    <property type="term" value="F:kinase activity"/>
    <property type="evidence" value="ECO:0007669"/>
    <property type="project" value="UniProtKB-KW"/>
</dbReference>
<dbReference type="CDD" id="cd08506">
    <property type="entry name" value="PBP2_clavulanate_OppA2"/>
    <property type="match status" value="1"/>
</dbReference>
<dbReference type="Pfam" id="PF00069">
    <property type="entry name" value="Pkinase"/>
    <property type="match status" value="1"/>
</dbReference>
<proteinExistence type="predicted"/>
<dbReference type="InterPro" id="IPR011009">
    <property type="entry name" value="Kinase-like_dom_sf"/>
</dbReference>
<sequence>MAGVRPLRSGDPTSLGSYVLSGFLSEGGQGSVYLGQSPSGEQVAVKLLHTRYAEDERAVRRFLREADSARRVAEFCTARVLDVGEADGRPYIVGEYVDGPSLQRQVSTEGPLRGAALVRLAVATATALAAIHKAGVIHRDFKPGNVLLGPDGPRVIDFGIARALDVSQSVSTSVVGTPAYMAPEQFLGEAQPASDVFAWAGTIVFAATGRGPFGFGALPVVMHRIMNGEPDLSGVPDSLVPLLRAALSKDPHQRPTADRLLQELIRGSAPMTAPPPSMPPPSVPQPSVPQPSVPQPSVPHPSVPRLGDGASGPGGGWVSPGHSHPPGPGSSGAGLGTGPAAGVVTTARKGGRRLLVSVSAAATALVVGLAAWAVVRLNDDGGRTPTANLVDDPAPSRAPGGYGSGLTSVVRPSARKGGTVRVSSQNLLESTDPADMFTMYSRNMVRLYGRSLTMFKPAPGPAGAEIVPDLARSLGRSSHGGRTWTYKLRQGVRYQDGTAITSKDVKYAVLRSMDPGFAQGGLFFDTLLDLPAGYEGPYKSPGADTDRAIETPDDETIVFHLRKPLATFDQVVQLPETIPVPKARDTRADYKSAVVSSGPYQIESTREDYVALVRNPHWDPASDPNRTALPDRFVFTYGMKGDEVSALLKSGETEMGGFLPDEEYAPILADPALKARADAPVTAVRTLAINPQVPPLDKVDCRRAVVRALELEAVSKASRAVPDQVPTSLVPPDVAGVRYADPALSPRGDKEGAREALERCGRPDGFTTKYIYRELPGEQEAAETVRDSLAKVGIHVTLDHAPVEKFHKEFGGVPANLKRDGVGLIARSWAPDWPDPYAYLPALVDSRELSEKEPSVNLTVRLPDVDELMDRATAEPDPTIRSGLWERVERRVAEEAVLVPTTWRRTLLLRGATATNLHVSPVFGDYDLVTMGVDAARS</sequence>
<feature type="domain" description="Protein kinase" evidence="3">
    <location>
        <begin position="18"/>
        <end position="265"/>
    </location>
</feature>
<keyword evidence="2" id="KW-0472">Membrane</keyword>
<dbReference type="Gene3D" id="3.30.200.20">
    <property type="entry name" value="Phosphorylase Kinase, domain 1"/>
    <property type="match status" value="1"/>
</dbReference>
<dbReference type="EMBL" id="JAATEP010000036">
    <property type="protein sequence ID" value="NJP95200.1"/>
    <property type="molecule type" value="Genomic_DNA"/>
</dbReference>
<feature type="compositionally biased region" description="Gly residues" evidence="1">
    <location>
        <begin position="309"/>
        <end position="318"/>
    </location>
</feature>
<feature type="transmembrane region" description="Helical" evidence="2">
    <location>
        <begin position="354"/>
        <end position="375"/>
    </location>
</feature>
<keyword evidence="4" id="KW-0418">Kinase</keyword>
<keyword evidence="2" id="KW-0812">Transmembrane</keyword>
<feature type="compositionally biased region" description="Pro residues" evidence="1">
    <location>
        <begin position="272"/>
        <end position="302"/>
    </location>
</feature>
<dbReference type="Pfam" id="PF00496">
    <property type="entry name" value="SBP_bac_5"/>
    <property type="match status" value="1"/>
</dbReference>
<dbReference type="PANTHER" id="PTHR30290">
    <property type="entry name" value="PERIPLASMIC BINDING COMPONENT OF ABC TRANSPORTER"/>
    <property type="match status" value="1"/>
</dbReference>
<dbReference type="Proteomes" id="UP000696294">
    <property type="component" value="Unassembled WGS sequence"/>
</dbReference>
<gene>
    <name evidence="4" type="ORF">HCN51_38175</name>
</gene>
<evidence type="ECO:0000313" key="4">
    <source>
        <dbReference type="EMBL" id="NJP95200.1"/>
    </source>
</evidence>
<feature type="region of interest" description="Disordered" evidence="1">
    <location>
        <begin position="268"/>
        <end position="340"/>
    </location>
</feature>
<dbReference type="PROSITE" id="PS00108">
    <property type="entry name" value="PROTEIN_KINASE_ST"/>
    <property type="match status" value="1"/>
</dbReference>
<dbReference type="Gene3D" id="1.10.510.10">
    <property type="entry name" value="Transferase(Phosphotransferase) domain 1"/>
    <property type="match status" value="1"/>
</dbReference>
<comment type="caution">
    <text evidence="4">The sequence shown here is derived from an EMBL/GenBank/DDBJ whole genome shotgun (WGS) entry which is preliminary data.</text>
</comment>
<keyword evidence="5" id="KW-1185">Reference proteome</keyword>
<dbReference type="Gene3D" id="3.40.190.10">
    <property type="entry name" value="Periplasmic binding protein-like II"/>
    <property type="match status" value="1"/>
</dbReference>
<dbReference type="Gene3D" id="3.10.105.10">
    <property type="entry name" value="Dipeptide-binding Protein, Domain 3"/>
    <property type="match status" value="1"/>
</dbReference>
<dbReference type="SUPFAM" id="SSF53850">
    <property type="entry name" value="Periplasmic binding protein-like II"/>
    <property type="match status" value="1"/>
</dbReference>
<evidence type="ECO:0000256" key="1">
    <source>
        <dbReference type="SAM" id="MobiDB-lite"/>
    </source>
</evidence>
<evidence type="ECO:0000256" key="2">
    <source>
        <dbReference type="SAM" id="Phobius"/>
    </source>
</evidence>
<name>A0ABX1BBN6_9ACTN</name>
<dbReference type="InterPro" id="IPR008271">
    <property type="entry name" value="Ser/Thr_kinase_AS"/>
</dbReference>
<keyword evidence="4" id="KW-0808">Transferase</keyword>
<protein>
    <submittedName>
        <fullName evidence="4">Protein kinase</fullName>
    </submittedName>
</protein>
<accession>A0ABX1BBN6</accession>
<dbReference type="InterPro" id="IPR000719">
    <property type="entry name" value="Prot_kinase_dom"/>
</dbReference>
<organism evidence="4 5">
    <name type="scientific">Nonomuraea composti</name>
    <dbReference type="NCBI Taxonomy" id="2720023"/>
    <lineage>
        <taxon>Bacteria</taxon>
        <taxon>Bacillati</taxon>
        <taxon>Actinomycetota</taxon>
        <taxon>Actinomycetes</taxon>
        <taxon>Streptosporangiales</taxon>
        <taxon>Streptosporangiaceae</taxon>
        <taxon>Nonomuraea</taxon>
    </lineage>
</organism>
<feature type="region of interest" description="Disordered" evidence="1">
    <location>
        <begin position="386"/>
        <end position="417"/>
    </location>
</feature>
<dbReference type="InterPro" id="IPR039424">
    <property type="entry name" value="SBP_5"/>
</dbReference>
<dbReference type="RefSeq" id="WP_168016757.1">
    <property type="nucleotide sequence ID" value="NZ_JAATEP010000036.1"/>
</dbReference>
<dbReference type="PROSITE" id="PS50011">
    <property type="entry name" value="PROTEIN_KINASE_DOM"/>
    <property type="match status" value="1"/>
</dbReference>
<keyword evidence="2" id="KW-1133">Transmembrane helix</keyword>
<feature type="compositionally biased region" description="Gly residues" evidence="1">
    <location>
        <begin position="329"/>
        <end position="339"/>
    </location>
</feature>